<sequence length="183" mass="22123">MHKNVLGLSLFCEEILYISKLFNNGNSLEMIEERIHALYSPQKSRILYERIAFLKYDFVSEIKTEQNLVLKYICFYLIMRTDKCLMAFLHFFYHEYLLLYDVNLERNQLLRFLLGETTWSLKKLERQCDLYIKLLLEAEMIVKQGNQFIWEKHYFDISDEKMIRQNTNNFFNNLVLGEQLICG</sequence>
<name>A0AAX2DRU3_LISIV</name>
<evidence type="ECO:0000313" key="2">
    <source>
        <dbReference type="Proteomes" id="UP000183610"/>
    </source>
</evidence>
<evidence type="ECO:0000313" key="1">
    <source>
        <dbReference type="EMBL" id="SDX13824.1"/>
    </source>
</evidence>
<dbReference type="AlphaFoldDB" id="A0AAX2DRU3"/>
<comment type="caution">
    <text evidence="1">The sequence shown here is derived from an EMBL/GenBank/DDBJ whole genome shotgun (WGS) entry which is preliminary data.</text>
</comment>
<organism evidence="1 2">
    <name type="scientific">Listeria ivanovii</name>
    <dbReference type="NCBI Taxonomy" id="1638"/>
    <lineage>
        <taxon>Bacteria</taxon>
        <taxon>Bacillati</taxon>
        <taxon>Bacillota</taxon>
        <taxon>Bacilli</taxon>
        <taxon>Bacillales</taxon>
        <taxon>Listeriaceae</taxon>
        <taxon>Listeria</taxon>
    </lineage>
</organism>
<protein>
    <submittedName>
        <fullName evidence="1">Uncharacterized protein</fullName>
    </submittedName>
</protein>
<gene>
    <name evidence="1" type="ORF">SAMN05421782_11195</name>
</gene>
<reference evidence="1 2" key="1">
    <citation type="submission" date="2016-10" db="EMBL/GenBank/DDBJ databases">
        <authorList>
            <person name="Varghese N."/>
            <person name="Submissions S."/>
        </authorList>
    </citation>
    <scope>NUCLEOTIDE SEQUENCE [LARGE SCALE GENOMIC DNA]</scope>
    <source>
        <strain evidence="1 2">ATCC 49954</strain>
    </source>
</reference>
<proteinExistence type="predicted"/>
<dbReference type="Proteomes" id="UP000183610">
    <property type="component" value="Unassembled WGS sequence"/>
</dbReference>
<dbReference type="RefSeq" id="WP_126300096.1">
    <property type="nucleotide sequence ID" value="NZ_FNMX01000011.1"/>
</dbReference>
<accession>A0AAX2DRU3</accession>
<dbReference type="EMBL" id="FNMX01000011">
    <property type="protein sequence ID" value="SDX13824.1"/>
    <property type="molecule type" value="Genomic_DNA"/>
</dbReference>